<evidence type="ECO:0000313" key="8">
    <source>
        <dbReference type="Proteomes" id="UP000000554"/>
    </source>
</evidence>
<evidence type="ECO:0000259" key="6">
    <source>
        <dbReference type="PROSITE" id="PS50850"/>
    </source>
</evidence>
<feature type="transmembrane region" description="Helical" evidence="5">
    <location>
        <begin position="260"/>
        <end position="279"/>
    </location>
</feature>
<proteinExistence type="predicted"/>
<keyword evidence="4 5" id="KW-0472">Membrane</keyword>
<organism evidence="7 8">
    <name type="scientific">Halobacterium salinarum (strain ATCC 700922 / JCM 11081 / NRC-1)</name>
    <name type="common">Halobacterium halobium</name>
    <dbReference type="NCBI Taxonomy" id="64091"/>
    <lineage>
        <taxon>Archaea</taxon>
        <taxon>Methanobacteriati</taxon>
        <taxon>Methanobacteriota</taxon>
        <taxon>Stenosarchaea group</taxon>
        <taxon>Halobacteria</taxon>
        <taxon>Halobacteriales</taxon>
        <taxon>Halobacteriaceae</taxon>
        <taxon>Halobacterium</taxon>
        <taxon>Halobacterium salinarum NRC-34001</taxon>
    </lineage>
</organism>
<dbReference type="PaxDb" id="64091-VNG_0501G"/>
<evidence type="ECO:0000256" key="5">
    <source>
        <dbReference type="SAM" id="Phobius"/>
    </source>
</evidence>
<feature type="transmembrane region" description="Helical" evidence="5">
    <location>
        <begin position="291"/>
        <end position="309"/>
    </location>
</feature>
<dbReference type="GO" id="GO:0016020">
    <property type="term" value="C:membrane"/>
    <property type="evidence" value="ECO:0007669"/>
    <property type="project" value="UniProtKB-SubCell"/>
</dbReference>
<keyword evidence="8" id="KW-1185">Reference proteome</keyword>
<evidence type="ECO:0000256" key="3">
    <source>
        <dbReference type="ARBA" id="ARBA00022989"/>
    </source>
</evidence>
<keyword evidence="2 5" id="KW-0812">Transmembrane</keyword>
<keyword evidence="3 5" id="KW-1133">Transmembrane helix</keyword>
<feature type="transmembrane region" description="Helical" evidence="5">
    <location>
        <begin position="184"/>
        <end position="205"/>
    </location>
</feature>
<dbReference type="KEGG" id="hal:VNG_0501G"/>
<dbReference type="PANTHER" id="PTHR43683:SF1">
    <property type="entry name" value="MULTIDRUG EFFLUX PROTEIN YFMO"/>
    <property type="match status" value="1"/>
</dbReference>
<dbReference type="STRING" id="64091.VNG_0501G"/>
<evidence type="ECO:0000256" key="4">
    <source>
        <dbReference type="ARBA" id="ARBA00023136"/>
    </source>
</evidence>
<comment type="subcellular location">
    <subcellularLocation>
        <location evidence="1">Membrane</location>
        <topology evidence="1">Multi-pass membrane protein</topology>
    </subcellularLocation>
</comment>
<accession>Q9HRX5</accession>
<feature type="transmembrane region" description="Helical" evidence="5">
    <location>
        <begin position="156"/>
        <end position="178"/>
    </location>
</feature>
<dbReference type="InterPro" id="IPR020846">
    <property type="entry name" value="MFS_dom"/>
</dbReference>
<feature type="transmembrane region" description="Helical" evidence="5">
    <location>
        <begin position="350"/>
        <end position="370"/>
    </location>
</feature>
<dbReference type="HOGENOM" id="CLU_033995_0_0_2"/>
<dbReference type="Gene3D" id="1.20.1250.20">
    <property type="entry name" value="MFS general substrate transporter like domains"/>
    <property type="match status" value="1"/>
</dbReference>
<dbReference type="InterPro" id="IPR001958">
    <property type="entry name" value="Tet-R_TetA/multi-R_MdtG-like"/>
</dbReference>
<dbReference type="PIR" id="E84208">
    <property type="entry name" value="E84208"/>
</dbReference>
<sequence length="412" mass="42356">MVPRAHMYNLSGSLLGPSPSPHGMGFRDFHPAVLATALATFIAFLGIGVVDPILPSIAKELGADHFMVMFLFTSYLLVTGLANLVAGTLATRIGSKNTMLVGIGIVAVFAGGCALVSSVESMAVLRGFWGLGNALFTTTALAIIVGVSAGNSGRAITLYEAALGFGIACGPLLGGFLGAQSWRLPFAGTSVLMLLGFVFVATTVTEPDTEGREGVRALIGTFRHTGVRTNAIVGMLYTYGFFTVLAYTPLVLEGFTTMQIGLVFFAWGLLVIVGSAVLAPRLNARFGTPEVASAALTAFAALLCLMWLVSSPMVLAGLVVTAGLACGLLNANLSTLAMGISTHSRPSASGAYNSLRFTGGAFAPIVAGYIGGNYGAALPFLLGAAVITLGLIVLLARFSAFTFATPDAVGDH</sequence>
<dbReference type="InParanoid" id="Q9HRX5"/>
<feature type="transmembrane region" description="Helical" evidence="5">
    <location>
        <begin position="129"/>
        <end position="149"/>
    </location>
</feature>
<dbReference type="AlphaFoldDB" id="Q9HRX5"/>
<dbReference type="GO" id="GO:0022857">
    <property type="term" value="F:transmembrane transporter activity"/>
    <property type="evidence" value="ECO:0007669"/>
    <property type="project" value="InterPro"/>
</dbReference>
<dbReference type="InterPro" id="IPR036259">
    <property type="entry name" value="MFS_trans_sf"/>
</dbReference>
<feature type="transmembrane region" description="Helical" evidence="5">
    <location>
        <begin position="32"/>
        <end position="54"/>
    </location>
</feature>
<dbReference type="InterPro" id="IPR053200">
    <property type="entry name" value="YfmO-like"/>
</dbReference>
<evidence type="ECO:0000313" key="7">
    <source>
        <dbReference type="EMBL" id="AAG19033.1"/>
    </source>
</evidence>
<feature type="transmembrane region" description="Helical" evidence="5">
    <location>
        <begin position="226"/>
        <end position="248"/>
    </location>
</feature>
<dbReference type="Proteomes" id="UP000000554">
    <property type="component" value="Chromosome"/>
</dbReference>
<feature type="domain" description="Major facilitator superfamily (MFS) profile" evidence="6">
    <location>
        <begin position="32"/>
        <end position="402"/>
    </location>
</feature>
<reference evidence="7 8" key="1">
    <citation type="journal article" date="2000" name="Proc. Natl. Acad. Sci. U.S.A.">
        <title>Genome sequence of Halobacterium species NRC-1.</title>
        <authorList>
            <person name="Ng W.V."/>
            <person name="Kennedy S.P."/>
            <person name="Mahairas G.G."/>
            <person name="Berquist B."/>
            <person name="Pan M."/>
            <person name="Shukla H.D."/>
            <person name="Lasky S.R."/>
            <person name="Baliga N.S."/>
            <person name="Thorsson V."/>
            <person name="Sbrogna J."/>
            <person name="Swartzell S."/>
            <person name="Weir D."/>
            <person name="Hall J."/>
            <person name="Dahl T.A."/>
            <person name="Welti R."/>
            <person name="Goo Y.A."/>
            <person name="Leithauser B."/>
            <person name="Keller K."/>
            <person name="Cruz R."/>
            <person name="Danson M.J."/>
            <person name="Hough D.W."/>
            <person name="Maddocks D.G."/>
            <person name="Jablonski P.E."/>
            <person name="Krebs M.P."/>
            <person name="Angevine C.M."/>
            <person name="Dale H."/>
            <person name="Isenbarger T.A."/>
            <person name="Peck R.F."/>
            <person name="Pohlschroder M."/>
            <person name="Spudich J.L."/>
            <person name="Jung K.W."/>
            <person name="Alam M."/>
            <person name="Freitas T."/>
            <person name="Hou S."/>
            <person name="Daniels C.J."/>
            <person name="Dennis P.P."/>
            <person name="Omer A.D."/>
            <person name="Ebhardt H."/>
            <person name="Lowe T.M."/>
            <person name="Liang P."/>
            <person name="Riley M."/>
            <person name="Hood L."/>
            <person name="DasSarma S."/>
        </authorList>
    </citation>
    <scope>NUCLEOTIDE SEQUENCE [LARGE SCALE GENOMIC DNA]</scope>
    <source>
        <strain evidence="8">ATCC 700922 / JCM 11081 / NRC-1</strain>
    </source>
</reference>
<evidence type="ECO:0000256" key="2">
    <source>
        <dbReference type="ARBA" id="ARBA00022692"/>
    </source>
</evidence>
<dbReference type="SUPFAM" id="SSF103473">
    <property type="entry name" value="MFS general substrate transporter"/>
    <property type="match status" value="1"/>
</dbReference>
<dbReference type="EMBL" id="AE004437">
    <property type="protein sequence ID" value="AAG19033.1"/>
    <property type="molecule type" value="Genomic_DNA"/>
</dbReference>
<gene>
    <name evidence="7" type="primary">yfmO1</name>
    <name evidence="7" type="ordered locus">VNG_0501G</name>
</gene>
<feature type="transmembrane region" description="Helical" evidence="5">
    <location>
        <begin position="66"/>
        <end position="86"/>
    </location>
</feature>
<dbReference type="PANTHER" id="PTHR43683">
    <property type="entry name" value="MULTIDRUG EFFLUX PROTEIN YFMO"/>
    <property type="match status" value="1"/>
</dbReference>
<dbReference type="PROSITE" id="PS50850">
    <property type="entry name" value="MFS"/>
    <property type="match status" value="1"/>
</dbReference>
<dbReference type="InterPro" id="IPR011701">
    <property type="entry name" value="MFS"/>
</dbReference>
<name>Q9HRX5_HALSA</name>
<dbReference type="PhylomeDB" id="Q9HRX5"/>
<dbReference type="PRINTS" id="PR01035">
    <property type="entry name" value="TCRTETA"/>
</dbReference>
<feature type="transmembrane region" description="Helical" evidence="5">
    <location>
        <begin position="98"/>
        <end position="117"/>
    </location>
</feature>
<feature type="transmembrane region" description="Helical" evidence="5">
    <location>
        <begin position="315"/>
        <end position="338"/>
    </location>
</feature>
<dbReference type="CDD" id="cd17474">
    <property type="entry name" value="MFS_YfmO_like"/>
    <property type="match status" value="1"/>
</dbReference>
<dbReference type="PATRIC" id="fig|64091.14.peg.380"/>
<evidence type="ECO:0000256" key="1">
    <source>
        <dbReference type="ARBA" id="ARBA00004141"/>
    </source>
</evidence>
<feature type="transmembrane region" description="Helical" evidence="5">
    <location>
        <begin position="376"/>
        <end position="396"/>
    </location>
</feature>
<protein>
    <submittedName>
        <fullName evidence="7">Multidrug resistance protein homolog</fullName>
    </submittedName>
</protein>
<dbReference type="Pfam" id="PF07690">
    <property type="entry name" value="MFS_1"/>
    <property type="match status" value="1"/>
</dbReference>